<dbReference type="Pfam" id="PF00440">
    <property type="entry name" value="TetR_N"/>
    <property type="match status" value="1"/>
</dbReference>
<evidence type="ECO:0000313" key="5">
    <source>
        <dbReference type="Proteomes" id="UP000011765"/>
    </source>
</evidence>
<dbReference type="InterPro" id="IPR050624">
    <property type="entry name" value="HTH-type_Tx_Regulator"/>
</dbReference>
<dbReference type="PRINTS" id="PR00455">
    <property type="entry name" value="HTHTETR"/>
</dbReference>
<reference evidence="4 5" key="1">
    <citation type="submission" date="2011-04" db="EMBL/GenBank/DDBJ databases">
        <title>The complete genome of Thermodesulfobium narugense DSM 14796.</title>
        <authorList>
            <consortium name="US DOE Joint Genome Institute (JGI-PGF)"/>
            <person name="Lucas S."/>
            <person name="Han J."/>
            <person name="Lapidus A."/>
            <person name="Bruce D."/>
            <person name="Goodwin L."/>
            <person name="Pitluck S."/>
            <person name="Peters L."/>
            <person name="Kyrpides N."/>
            <person name="Mavromatis K."/>
            <person name="Pagani I."/>
            <person name="Ivanova N."/>
            <person name="Ovchinnikova G."/>
            <person name="Zhang X."/>
            <person name="Saunders L."/>
            <person name="Detter J.C."/>
            <person name="Tapia R."/>
            <person name="Han C."/>
            <person name="Land M."/>
            <person name="Hauser L."/>
            <person name="Markowitz V."/>
            <person name="Cheng J.-F."/>
            <person name="Hugenholtz P."/>
            <person name="Woyke T."/>
            <person name="Wu D."/>
            <person name="Spring S."/>
            <person name="Schroeder M."/>
            <person name="Brambilla E."/>
            <person name="Klenk H.-P."/>
            <person name="Eisen J.A."/>
        </authorList>
    </citation>
    <scope>NUCLEOTIDE SEQUENCE [LARGE SCALE GENOMIC DNA]</scope>
    <source>
        <strain evidence="4 5">DSM 14796</strain>
    </source>
</reference>
<dbReference type="STRING" id="747365.Thena_0256"/>
<dbReference type="Gene3D" id="1.10.357.10">
    <property type="entry name" value="Tetracycline Repressor, domain 2"/>
    <property type="match status" value="1"/>
</dbReference>
<dbReference type="InterPro" id="IPR009057">
    <property type="entry name" value="Homeodomain-like_sf"/>
</dbReference>
<dbReference type="KEGG" id="tnr:Thena_0256"/>
<proteinExistence type="predicted"/>
<evidence type="ECO:0000313" key="4">
    <source>
        <dbReference type="EMBL" id="AEE13904.1"/>
    </source>
</evidence>
<feature type="DNA-binding region" description="H-T-H motif" evidence="2">
    <location>
        <begin position="30"/>
        <end position="49"/>
    </location>
</feature>
<dbReference type="GO" id="GO:0003677">
    <property type="term" value="F:DNA binding"/>
    <property type="evidence" value="ECO:0007669"/>
    <property type="project" value="UniProtKB-UniRule"/>
</dbReference>
<protein>
    <submittedName>
        <fullName evidence="4">Transcriptional regulator, TetR family</fullName>
    </submittedName>
</protein>
<evidence type="ECO:0000256" key="1">
    <source>
        <dbReference type="ARBA" id="ARBA00023125"/>
    </source>
</evidence>
<dbReference type="Gene3D" id="1.10.10.60">
    <property type="entry name" value="Homeodomain-like"/>
    <property type="match status" value="1"/>
</dbReference>
<dbReference type="RefSeq" id="WP_013755634.1">
    <property type="nucleotide sequence ID" value="NC_015499.1"/>
</dbReference>
<evidence type="ECO:0000259" key="3">
    <source>
        <dbReference type="PROSITE" id="PS50977"/>
    </source>
</evidence>
<keyword evidence="1 2" id="KW-0238">DNA-binding</keyword>
<dbReference type="HOGENOM" id="CLU_069356_12_2_9"/>
<dbReference type="PROSITE" id="PS50977">
    <property type="entry name" value="HTH_TETR_2"/>
    <property type="match status" value="1"/>
</dbReference>
<organism evidence="4 5">
    <name type="scientific">Thermodesulfobium narugense DSM 14796</name>
    <dbReference type="NCBI Taxonomy" id="747365"/>
    <lineage>
        <taxon>Bacteria</taxon>
        <taxon>Pseudomonadati</taxon>
        <taxon>Thermodesulfobiota</taxon>
        <taxon>Thermodesulfobiia</taxon>
        <taxon>Thermodesulfobiales</taxon>
        <taxon>Thermodesulfobiaceae</taxon>
        <taxon>Thermodesulfobium</taxon>
    </lineage>
</organism>
<dbReference type="PANTHER" id="PTHR43479">
    <property type="entry name" value="ACREF/ENVCD OPERON REPRESSOR-RELATED"/>
    <property type="match status" value="1"/>
</dbReference>
<dbReference type="EMBL" id="CP002690">
    <property type="protein sequence ID" value="AEE13904.1"/>
    <property type="molecule type" value="Genomic_DNA"/>
</dbReference>
<accession>M1E7B2</accession>
<dbReference type="InterPro" id="IPR001647">
    <property type="entry name" value="HTH_TetR"/>
</dbReference>
<dbReference type="OrthoDB" id="9812484at2"/>
<dbReference type="eggNOG" id="COG1309">
    <property type="taxonomic scope" value="Bacteria"/>
</dbReference>
<dbReference type="AlphaFoldDB" id="M1E7B2"/>
<sequence>MRTKKTSVIKNRILKSALRLFSNKGYHYTNVDEIVEDSNTSKGAFYFYFPGKKDLVIKLVEELSDQLIKKIETKAKGDTFEEIFRSSLKEGFRILDKYRELTKFIFIEAFSLGPQFEEQRFSVRKKLEKLFCNMLSDQRFEEIEKYIVVTIIVGAITEFVIDSITSDKSLAEISDLFIEKLLKIVKK</sequence>
<keyword evidence="5" id="KW-1185">Reference proteome</keyword>
<dbReference type="Proteomes" id="UP000011765">
    <property type="component" value="Chromosome"/>
</dbReference>
<name>M1E7B2_9BACT</name>
<evidence type="ECO:0000256" key="2">
    <source>
        <dbReference type="PROSITE-ProRule" id="PRU00335"/>
    </source>
</evidence>
<dbReference type="PANTHER" id="PTHR43479:SF11">
    <property type="entry name" value="ACREF_ENVCD OPERON REPRESSOR-RELATED"/>
    <property type="match status" value="1"/>
</dbReference>
<dbReference type="SUPFAM" id="SSF46689">
    <property type="entry name" value="Homeodomain-like"/>
    <property type="match status" value="1"/>
</dbReference>
<feature type="domain" description="HTH tetR-type" evidence="3">
    <location>
        <begin position="7"/>
        <end position="67"/>
    </location>
</feature>
<gene>
    <name evidence="4" type="ORF">Thena_0256</name>
</gene>